<feature type="region of interest" description="Disordered" evidence="2">
    <location>
        <begin position="74"/>
        <end position="98"/>
    </location>
</feature>
<proteinExistence type="predicted"/>
<dbReference type="AlphaFoldDB" id="A0A7S2K231"/>
<gene>
    <name evidence="3" type="ORF">LDAN0321_LOCUS4319</name>
</gene>
<name>A0A7S2K231_9STRA</name>
<evidence type="ECO:0000256" key="1">
    <source>
        <dbReference type="SAM" id="Coils"/>
    </source>
</evidence>
<feature type="coiled-coil region" evidence="1">
    <location>
        <begin position="107"/>
        <end position="134"/>
    </location>
</feature>
<sequence length="265" mass="29974">MSGSTQQHKITVPASDLDAAMKAIERASKSFHGRIPDAELQATKESFIANINRMVCEIDDAQYNAMLKRIYSLDEDANEDESESESDNEVYSDDDDDDSIEEELLLDEEVIQRVERLRNEVATAAQNIRDLRAKIPKRSLELSKREMDMLMTDKEALLHAAELQNNSDSRVNVLGNLTNSIPVDGMQESLSKLSKAIICEKELSDKLESVQRTVDSIEVAMKTKASEVDLAMMMNEEEETYRLKQAVEHQSLSACDILTYHVERK</sequence>
<keyword evidence="1" id="KW-0175">Coiled coil</keyword>
<evidence type="ECO:0000256" key="2">
    <source>
        <dbReference type="SAM" id="MobiDB-lite"/>
    </source>
</evidence>
<evidence type="ECO:0000313" key="3">
    <source>
        <dbReference type="EMBL" id="CAD9564084.1"/>
    </source>
</evidence>
<organism evidence="3">
    <name type="scientific">Leptocylindrus danicus</name>
    <dbReference type="NCBI Taxonomy" id="163516"/>
    <lineage>
        <taxon>Eukaryota</taxon>
        <taxon>Sar</taxon>
        <taxon>Stramenopiles</taxon>
        <taxon>Ochrophyta</taxon>
        <taxon>Bacillariophyta</taxon>
        <taxon>Coscinodiscophyceae</taxon>
        <taxon>Chaetocerotophycidae</taxon>
        <taxon>Leptocylindrales</taxon>
        <taxon>Leptocylindraceae</taxon>
        <taxon>Leptocylindrus</taxon>
    </lineage>
</organism>
<dbReference type="EMBL" id="HBGY01006982">
    <property type="protein sequence ID" value="CAD9564084.1"/>
    <property type="molecule type" value="Transcribed_RNA"/>
</dbReference>
<protein>
    <submittedName>
        <fullName evidence="3">Uncharacterized protein</fullName>
    </submittedName>
</protein>
<reference evidence="3" key="1">
    <citation type="submission" date="2021-01" db="EMBL/GenBank/DDBJ databases">
        <authorList>
            <person name="Corre E."/>
            <person name="Pelletier E."/>
            <person name="Niang G."/>
            <person name="Scheremetjew M."/>
            <person name="Finn R."/>
            <person name="Kale V."/>
            <person name="Holt S."/>
            <person name="Cochrane G."/>
            <person name="Meng A."/>
            <person name="Brown T."/>
            <person name="Cohen L."/>
        </authorList>
    </citation>
    <scope>NUCLEOTIDE SEQUENCE</scope>
    <source>
        <strain evidence="3">B650</strain>
    </source>
</reference>
<accession>A0A7S2K231</accession>